<dbReference type="SUPFAM" id="SSF53383">
    <property type="entry name" value="PLP-dependent transferases"/>
    <property type="match status" value="1"/>
</dbReference>
<dbReference type="Gene3D" id="3.90.1150.10">
    <property type="entry name" value="Aspartate Aminotransferase, domain 1"/>
    <property type="match status" value="1"/>
</dbReference>
<reference evidence="4 5" key="1">
    <citation type="submission" date="2020-12" db="EMBL/GenBank/DDBJ databases">
        <title>Oil enriched cultivation method for isolating marine PHA-producing bacteria.</title>
        <authorList>
            <person name="Zheng W."/>
            <person name="Yu S."/>
            <person name="Huang Y."/>
        </authorList>
    </citation>
    <scope>NUCLEOTIDE SEQUENCE [LARGE SCALE GENOMIC DNA]</scope>
    <source>
        <strain evidence="4 5">SY-2-6</strain>
    </source>
</reference>
<dbReference type="InterPro" id="IPR015422">
    <property type="entry name" value="PyrdxlP-dep_Trfase_small"/>
</dbReference>
<proteinExistence type="predicted"/>
<dbReference type="InterPro" id="IPR000192">
    <property type="entry name" value="Aminotrans_V_dom"/>
</dbReference>
<feature type="domain" description="Aminotransferase class V" evidence="3">
    <location>
        <begin position="4"/>
        <end position="359"/>
    </location>
</feature>
<accession>A0ABS3E171</accession>
<dbReference type="NCBIfam" id="NF002806">
    <property type="entry name" value="PRK02948.1"/>
    <property type="match status" value="1"/>
</dbReference>
<evidence type="ECO:0000313" key="5">
    <source>
        <dbReference type="Proteomes" id="UP000663970"/>
    </source>
</evidence>
<evidence type="ECO:0000259" key="3">
    <source>
        <dbReference type="Pfam" id="PF00266"/>
    </source>
</evidence>
<dbReference type="PIRSF" id="PIRSF005572">
    <property type="entry name" value="NifS"/>
    <property type="match status" value="1"/>
</dbReference>
<evidence type="ECO:0000313" key="4">
    <source>
        <dbReference type="EMBL" id="MBN8237319.1"/>
    </source>
</evidence>
<organism evidence="4 5">
    <name type="scientific">Halobacillus kuroshimensis</name>
    <dbReference type="NCBI Taxonomy" id="302481"/>
    <lineage>
        <taxon>Bacteria</taxon>
        <taxon>Bacillati</taxon>
        <taxon>Bacillota</taxon>
        <taxon>Bacilli</taxon>
        <taxon>Bacillales</taxon>
        <taxon>Bacillaceae</taxon>
        <taxon>Halobacillus</taxon>
    </lineage>
</organism>
<protein>
    <submittedName>
        <fullName evidence="4">IscS subfamily cysteine desulfurase</fullName>
    </submittedName>
</protein>
<dbReference type="PANTHER" id="PTHR11601">
    <property type="entry name" value="CYSTEINE DESULFURYLASE FAMILY MEMBER"/>
    <property type="match status" value="1"/>
</dbReference>
<comment type="cofactor">
    <cofactor evidence="1">
        <name>pyridoxal 5'-phosphate</name>
        <dbReference type="ChEBI" id="CHEBI:597326"/>
    </cofactor>
</comment>
<gene>
    <name evidence="4" type="ORF">JF544_19000</name>
</gene>
<dbReference type="EMBL" id="JAEKJY010000009">
    <property type="protein sequence ID" value="MBN8237319.1"/>
    <property type="molecule type" value="Genomic_DNA"/>
</dbReference>
<sequence length="374" mass="40846">MNRYFDYAATSPMDPEALEAYVHAATHYYGNAESLHDAGTKASSLLEHCRKKLGELLHVPYEGIAFTSGGTESNELAVSALIRALNSQHLVISGGEHSSIHNLAERMKKQDIQVTIIPLHPNGQVDLTKLEKALYNGPAVVALHHVNGEIGSIQPVEEAVHTARKYGSLLHCDCVQSFGKISLSTIGSIVDSLSVSSHKVSGPKGTGAVYIRPDLSFQPLTPNVTHEKGVRPGTVDVPGAAGFVTAAEKAVKHLPARAAYHQHLKTSFLEELTPGRWQLAGETEHQPVPIIGLMLDHHQGQWMMLEGSRRGYFFSTGSACRVHTQQASYTLSAMGVKEEDAKSFIRISFSHHHSKTDILDLAHHLNLYLPREDD</sequence>
<dbReference type="InterPro" id="IPR015421">
    <property type="entry name" value="PyrdxlP-dep_Trfase_major"/>
</dbReference>
<comment type="caution">
    <text evidence="4">The sequence shown here is derived from an EMBL/GenBank/DDBJ whole genome shotgun (WGS) entry which is preliminary data.</text>
</comment>
<dbReference type="Gene3D" id="1.10.260.50">
    <property type="match status" value="1"/>
</dbReference>
<dbReference type="InterPro" id="IPR016454">
    <property type="entry name" value="Cysteine_dSase"/>
</dbReference>
<dbReference type="Proteomes" id="UP000663970">
    <property type="component" value="Unassembled WGS sequence"/>
</dbReference>
<name>A0ABS3E171_9BACI</name>
<evidence type="ECO:0000256" key="2">
    <source>
        <dbReference type="ARBA" id="ARBA00022898"/>
    </source>
</evidence>
<dbReference type="Gene3D" id="3.40.640.10">
    <property type="entry name" value="Type I PLP-dependent aspartate aminotransferase-like (Major domain)"/>
    <property type="match status" value="1"/>
</dbReference>
<dbReference type="InterPro" id="IPR015424">
    <property type="entry name" value="PyrdxlP-dep_Trfase"/>
</dbReference>
<evidence type="ECO:0000256" key="1">
    <source>
        <dbReference type="ARBA" id="ARBA00001933"/>
    </source>
</evidence>
<keyword evidence="2" id="KW-0663">Pyridoxal phosphate</keyword>
<dbReference type="RefSeq" id="WP_206936152.1">
    <property type="nucleotide sequence ID" value="NZ_JAEKJY010000009.1"/>
</dbReference>
<keyword evidence="5" id="KW-1185">Reference proteome</keyword>
<dbReference type="PANTHER" id="PTHR11601:SF36">
    <property type="entry name" value="CYSTEINE DESULFURASE NIFS-RELATED"/>
    <property type="match status" value="1"/>
</dbReference>
<dbReference type="Pfam" id="PF00266">
    <property type="entry name" value="Aminotran_5"/>
    <property type="match status" value="1"/>
</dbReference>